<sequence>MIRSAILTVLTATLVAGCAGPIETRIMTQAAAPLPDKQTYDFGSVAEQDNELYRAARELVDSALKSRGFRTAENASTLVDLTLADRPADIAIRVGEATQELVLADVKAQKPLQSCKDREHRLTITFADRVSGAMLYSGTAAEYHCKGTIEESLPHLVRGAMAEFGSGSGTRQFVRTRSGVE</sequence>
<dbReference type="PROSITE" id="PS51257">
    <property type="entry name" value="PROKAR_LIPOPROTEIN"/>
    <property type="match status" value="1"/>
</dbReference>
<dbReference type="OrthoDB" id="7594239at2"/>
<keyword evidence="2" id="KW-1185">Reference proteome</keyword>
<evidence type="ECO:0000313" key="1">
    <source>
        <dbReference type="EMBL" id="SIN66021.1"/>
    </source>
</evidence>
<organism evidence="1 2">
    <name type="scientific">Parasphingorhabdus marina DSM 22363</name>
    <dbReference type="NCBI Taxonomy" id="1123272"/>
    <lineage>
        <taxon>Bacteria</taxon>
        <taxon>Pseudomonadati</taxon>
        <taxon>Pseudomonadota</taxon>
        <taxon>Alphaproteobacteria</taxon>
        <taxon>Sphingomonadales</taxon>
        <taxon>Sphingomonadaceae</taxon>
        <taxon>Parasphingorhabdus</taxon>
    </lineage>
</organism>
<proteinExistence type="predicted"/>
<dbReference type="Proteomes" id="UP000185192">
    <property type="component" value="Unassembled WGS sequence"/>
</dbReference>
<evidence type="ECO:0000313" key="2">
    <source>
        <dbReference type="Proteomes" id="UP000185192"/>
    </source>
</evidence>
<dbReference type="AlphaFoldDB" id="A0A1N6D5F2"/>
<protein>
    <recommendedName>
        <fullName evidence="3">DUF4136 domain-containing protein</fullName>
    </recommendedName>
</protein>
<dbReference type="RefSeq" id="WP_074204477.1">
    <property type="nucleotide sequence ID" value="NZ_FSQW01000001.1"/>
</dbReference>
<reference evidence="2" key="1">
    <citation type="submission" date="2016-11" db="EMBL/GenBank/DDBJ databases">
        <authorList>
            <person name="Varghese N."/>
            <person name="Submissions S."/>
        </authorList>
    </citation>
    <scope>NUCLEOTIDE SEQUENCE [LARGE SCALE GENOMIC DNA]</scope>
    <source>
        <strain evidence="2">DSM 22363</strain>
    </source>
</reference>
<name>A0A1N6D5F2_9SPHN</name>
<dbReference type="EMBL" id="FSQW01000001">
    <property type="protein sequence ID" value="SIN66021.1"/>
    <property type="molecule type" value="Genomic_DNA"/>
</dbReference>
<evidence type="ECO:0008006" key="3">
    <source>
        <dbReference type="Google" id="ProtNLM"/>
    </source>
</evidence>
<accession>A0A1N6D5F2</accession>
<dbReference type="STRING" id="1123272.SAMN02745824_1572"/>
<gene>
    <name evidence="1" type="ORF">SAMN02745824_1572</name>
</gene>